<feature type="binding site" evidence="11">
    <location>
        <position position="153"/>
    </location>
    <ligand>
        <name>Mg(2+)</name>
        <dbReference type="ChEBI" id="CHEBI:18420"/>
    </ligand>
</feature>
<evidence type="ECO:0000256" key="10">
    <source>
        <dbReference type="ARBA" id="ARBA00025810"/>
    </source>
</evidence>
<protein>
    <recommendedName>
        <fullName evidence="11">Isopentenyl-diphosphate delta-isomerase</fullName>
        <shortName evidence="11">IPP isomerase</shortName>
        <ecNumber evidence="11">5.3.3.2</ecNumber>
    </recommendedName>
    <alternativeName>
        <fullName evidence="11">Isopentenyl diphosphate:dimethylallyl diphosphate isomerase</fullName>
    </alternativeName>
    <alternativeName>
        <fullName evidence="11">Isopentenyl pyrophosphate isomerase</fullName>
    </alternativeName>
    <alternativeName>
        <fullName evidence="11">Type 2 isopentenyl diphosphate isomerase</fullName>
        <shortName evidence="11">IDI-2</shortName>
    </alternativeName>
</protein>
<dbReference type="InterPro" id="IPR013785">
    <property type="entry name" value="Aldolase_TIM"/>
</dbReference>
<organism evidence="14">
    <name type="scientific">Paraconexibacter sp. AEG42_29</name>
    <dbReference type="NCBI Taxonomy" id="2997339"/>
    <lineage>
        <taxon>Bacteria</taxon>
        <taxon>Bacillati</taxon>
        <taxon>Actinomycetota</taxon>
        <taxon>Thermoleophilia</taxon>
        <taxon>Solirubrobacterales</taxon>
        <taxon>Paraconexibacteraceae</taxon>
        <taxon>Paraconexibacter</taxon>
    </lineage>
</organism>
<comment type="caution">
    <text evidence="11">Lacks conserved residue(s) required for the propagation of feature annotation.</text>
</comment>
<comment type="catalytic activity">
    <reaction evidence="11">
        <text>isopentenyl diphosphate = dimethylallyl diphosphate</text>
        <dbReference type="Rhea" id="RHEA:23284"/>
        <dbReference type="ChEBI" id="CHEBI:57623"/>
        <dbReference type="ChEBI" id="CHEBI:128769"/>
        <dbReference type="EC" id="5.3.3.2"/>
    </reaction>
</comment>
<dbReference type="RefSeq" id="WP_354700635.1">
    <property type="nucleotide sequence ID" value="NZ_CP114014.1"/>
</dbReference>
<feature type="binding site" evidence="11">
    <location>
        <position position="185"/>
    </location>
    <ligand>
        <name>FMN</name>
        <dbReference type="ChEBI" id="CHEBI:58210"/>
    </ligand>
</feature>
<comment type="cofactor">
    <cofactor evidence="1 11">
        <name>FMN</name>
        <dbReference type="ChEBI" id="CHEBI:58210"/>
    </cofactor>
</comment>
<dbReference type="GO" id="GO:0070402">
    <property type="term" value="F:NADPH binding"/>
    <property type="evidence" value="ECO:0007669"/>
    <property type="project" value="UniProtKB-UniRule"/>
</dbReference>
<dbReference type="PIRSF" id="PIRSF003314">
    <property type="entry name" value="IPP_isomerase"/>
    <property type="match status" value="1"/>
</dbReference>
<dbReference type="EC" id="5.3.3.2" evidence="11"/>
<feature type="binding site" evidence="11">
    <location>
        <begin position="263"/>
        <end position="265"/>
    </location>
    <ligand>
        <name>FMN</name>
        <dbReference type="ChEBI" id="CHEBI:58210"/>
    </ligand>
</feature>
<comment type="subunit">
    <text evidence="10 11">Homooctamer. Dimer of tetramers.</text>
</comment>
<evidence type="ECO:0000256" key="1">
    <source>
        <dbReference type="ARBA" id="ARBA00001917"/>
    </source>
</evidence>
<comment type="cofactor">
    <cofactor evidence="11">
        <name>Mg(2+)</name>
        <dbReference type="ChEBI" id="CHEBI:18420"/>
    </cofactor>
</comment>
<keyword evidence="6 11" id="KW-0460">Magnesium</keyword>
<evidence type="ECO:0000259" key="13">
    <source>
        <dbReference type="Pfam" id="PF01070"/>
    </source>
</evidence>
<dbReference type="NCBIfam" id="TIGR02151">
    <property type="entry name" value="IPP_isom_2"/>
    <property type="match status" value="1"/>
</dbReference>
<dbReference type="PANTHER" id="PTHR43665:SF1">
    <property type="entry name" value="ISOPENTENYL-DIPHOSPHATE DELTA-ISOMERASE"/>
    <property type="match status" value="1"/>
</dbReference>
<evidence type="ECO:0000256" key="7">
    <source>
        <dbReference type="ARBA" id="ARBA00022857"/>
    </source>
</evidence>
<comment type="similarity">
    <text evidence="11">Belongs to the IPP isomerase type 2 family.</text>
</comment>
<evidence type="ECO:0000256" key="11">
    <source>
        <dbReference type="HAMAP-Rule" id="MF_00354"/>
    </source>
</evidence>
<dbReference type="GO" id="GO:0005737">
    <property type="term" value="C:cytoplasm"/>
    <property type="evidence" value="ECO:0007669"/>
    <property type="project" value="UniProtKB-SubCell"/>
</dbReference>
<dbReference type="GO" id="GO:0000287">
    <property type="term" value="F:magnesium ion binding"/>
    <property type="evidence" value="ECO:0007669"/>
    <property type="project" value="UniProtKB-UniRule"/>
</dbReference>
<feature type="region of interest" description="Disordered" evidence="12">
    <location>
        <begin position="1"/>
        <end position="21"/>
    </location>
</feature>
<dbReference type="HAMAP" id="MF_00354">
    <property type="entry name" value="Idi_2"/>
    <property type="match status" value="1"/>
</dbReference>
<keyword evidence="8 11" id="KW-0414">Isoprene biosynthesis</keyword>
<comment type="function">
    <text evidence="11">Involved in the biosynthesis of isoprenoids. Catalyzes the 1,3-allylic rearrangement of the homoallylic substrate isopentenyl (IPP) to its allylic isomer, dimethylallyl diphosphate (DMAPP).</text>
</comment>
<evidence type="ECO:0000313" key="14">
    <source>
        <dbReference type="EMBL" id="XAY04089.1"/>
    </source>
</evidence>
<gene>
    <name evidence="11 14" type="primary">fni</name>
    <name evidence="14" type="ORF">DSM112329_00918</name>
</gene>
<dbReference type="SUPFAM" id="SSF51395">
    <property type="entry name" value="FMN-linked oxidoreductases"/>
    <property type="match status" value="1"/>
</dbReference>
<evidence type="ECO:0000256" key="2">
    <source>
        <dbReference type="ARBA" id="ARBA00022490"/>
    </source>
</evidence>
<dbReference type="GO" id="GO:0004452">
    <property type="term" value="F:isopentenyl-diphosphate delta-isomerase activity"/>
    <property type="evidence" value="ECO:0007669"/>
    <property type="project" value="UniProtKB-UniRule"/>
</dbReference>
<evidence type="ECO:0000256" key="6">
    <source>
        <dbReference type="ARBA" id="ARBA00022842"/>
    </source>
</evidence>
<dbReference type="PANTHER" id="PTHR43665">
    <property type="entry name" value="ISOPENTENYL-DIPHOSPHATE DELTA-ISOMERASE"/>
    <property type="match status" value="1"/>
</dbReference>
<feature type="binding site" evidence="11">
    <location>
        <begin position="284"/>
        <end position="285"/>
    </location>
    <ligand>
        <name>FMN</name>
        <dbReference type="ChEBI" id="CHEBI:58210"/>
    </ligand>
</feature>
<evidence type="ECO:0000256" key="9">
    <source>
        <dbReference type="ARBA" id="ARBA00023235"/>
    </source>
</evidence>
<evidence type="ECO:0000256" key="3">
    <source>
        <dbReference type="ARBA" id="ARBA00022630"/>
    </source>
</evidence>
<keyword evidence="2 11" id="KW-0963">Cytoplasm</keyword>
<dbReference type="Pfam" id="PF01070">
    <property type="entry name" value="FMN_dh"/>
    <property type="match status" value="1"/>
</dbReference>
<accession>A0AAU7AQY4</accession>
<dbReference type="GO" id="GO:0010181">
    <property type="term" value="F:FMN binding"/>
    <property type="evidence" value="ECO:0007669"/>
    <property type="project" value="UniProtKB-UniRule"/>
</dbReference>
<dbReference type="EMBL" id="CP114014">
    <property type="protein sequence ID" value="XAY04089.1"/>
    <property type="molecule type" value="Genomic_DNA"/>
</dbReference>
<name>A0AAU7AQY4_9ACTN</name>
<feature type="binding site" evidence="11">
    <location>
        <position position="64"/>
    </location>
    <ligand>
        <name>FMN</name>
        <dbReference type="ChEBI" id="CHEBI:58210"/>
    </ligand>
</feature>
<dbReference type="InterPro" id="IPR011179">
    <property type="entry name" value="IPdP_isomerase"/>
</dbReference>
<feature type="compositionally biased region" description="Basic and acidic residues" evidence="12">
    <location>
        <begin position="1"/>
        <end position="13"/>
    </location>
</feature>
<feature type="binding site" evidence="11">
    <location>
        <begin position="7"/>
        <end position="8"/>
    </location>
    <ligand>
        <name>substrate</name>
    </ligand>
</feature>
<evidence type="ECO:0000256" key="4">
    <source>
        <dbReference type="ARBA" id="ARBA00022643"/>
    </source>
</evidence>
<evidence type="ECO:0000256" key="8">
    <source>
        <dbReference type="ARBA" id="ARBA00023229"/>
    </source>
</evidence>
<dbReference type="GO" id="GO:0008299">
    <property type="term" value="P:isoprenoid biosynthetic process"/>
    <property type="evidence" value="ECO:0007669"/>
    <property type="project" value="UniProtKB-UniRule"/>
</dbReference>
<reference evidence="14" key="1">
    <citation type="submission" date="2022-12" db="EMBL/GenBank/DDBJ databases">
        <title>Paraconexibacter alkalitolerans sp. nov. and Baekduia alba sp. nov., isolated from soil and emended description of the genera Paraconexibacter (Chun et al., 2020) and Baekduia (An et al., 2020).</title>
        <authorList>
            <person name="Vieira S."/>
            <person name="Huber K.J."/>
            <person name="Geppert A."/>
            <person name="Wolf J."/>
            <person name="Neumann-Schaal M."/>
            <person name="Muesken M."/>
            <person name="Overmann J."/>
        </authorList>
    </citation>
    <scope>NUCLEOTIDE SEQUENCE</scope>
    <source>
        <strain evidence="14">AEG42_29</strain>
    </source>
</reference>
<evidence type="ECO:0000256" key="5">
    <source>
        <dbReference type="ARBA" id="ARBA00022723"/>
    </source>
</evidence>
<keyword evidence="5 11" id="KW-0479">Metal-binding</keyword>
<feature type="binding site" evidence="11">
    <location>
        <begin position="95"/>
        <end position="97"/>
    </location>
    <ligand>
        <name>substrate</name>
    </ligand>
</feature>
<dbReference type="KEGG" id="parq:DSM112329_00918"/>
<feature type="binding site" evidence="11">
    <location>
        <begin position="65"/>
        <end position="67"/>
    </location>
    <ligand>
        <name>FMN</name>
        <dbReference type="ChEBI" id="CHEBI:58210"/>
    </ligand>
</feature>
<feature type="domain" description="FMN-dependent dehydrogenase" evidence="13">
    <location>
        <begin position="174"/>
        <end position="323"/>
    </location>
</feature>
<dbReference type="GO" id="GO:0016491">
    <property type="term" value="F:oxidoreductase activity"/>
    <property type="evidence" value="ECO:0007669"/>
    <property type="project" value="InterPro"/>
</dbReference>
<dbReference type="InterPro" id="IPR000262">
    <property type="entry name" value="FMN-dep_DH"/>
</dbReference>
<comment type="cofactor">
    <cofactor evidence="11">
        <name>NADPH</name>
        <dbReference type="ChEBI" id="CHEBI:57783"/>
    </cofactor>
</comment>
<comment type="subcellular location">
    <subcellularLocation>
        <location evidence="11">Cytoplasm</location>
    </subcellularLocation>
</comment>
<keyword evidence="9 11" id="KW-0413">Isomerase</keyword>
<sequence length="328" mass="33455">MATAPNRKDDHLRIAAGPGVTHDRGPGLDAVRLRHRALPGRDLADVELAIRLLDRDLAAPLLISAMTGGTPHAAVINARLATAATERGLGFVLGSGRPLLADPGLLPTYRSPARPPLLLANLGAVGLTAERATQLVDLLGADGLSIHLNPLQEAVQPEGEPHFADVRDRIAAVVAALAPLPVVVKEVGFGMDGEDVRELAALGVAAVDVAGSGGTNWALVEGARDARAGEVAAAFGSWGVPTADSLRAAARTAPDVPLLASGGVRDGVDVARCLALGARAAGMARPLLIAAREDRAGDALDLVLRQLRIAVWATGAPSAARMGAGELA</sequence>
<feature type="binding site" evidence="11">
    <location>
        <position position="152"/>
    </location>
    <ligand>
        <name>substrate</name>
    </ligand>
</feature>
<dbReference type="AlphaFoldDB" id="A0AAU7AQY4"/>
<feature type="binding site" evidence="11">
    <location>
        <position position="95"/>
    </location>
    <ligand>
        <name>FMN</name>
        <dbReference type="ChEBI" id="CHEBI:58210"/>
    </ligand>
</feature>
<dbReference type="Gene3D" id="3.20.20.70">
    <property type="entry name" value="Aldolase class I"/>
    <property type="match status" value="1"/>
</dbReference>
<keyword evidence="3 11" id="KW-0285">Flavoprotein</keyword>
<feature type="binding site" evidence="11">
    <location>
        <position position="215"/>
    </location>
    <ligand>
        <name>FMN</name>
        <dbReference type="ChEBI" id="CHEBI:58210"/>
    </ligand>
</feature>
<proteinExistence type="inferred from homology"/>
<evidence type="ECO:0000256" key="12">
    <source>
        <dbReference type="SAM" id="MobiDB-lite"/>
    </source>
</evidence>
<keyword evidence="4 11" id="KW-0288">FMN</keyword>
<keyword evidence="7 11" id="KW-0521">NADP</keyword>
<feature type="binding site" evidence="11">
    <location>
        <position position="121"/>
    </location>
    <ligand>
        <name>FMN</name>
        <dbReference type="ChEBI" id="CHEBI:58210"/>
    </ligand>
</feature>